<evidence type="ECO:0000256" key="2">
    <source>
        <dbReference type="ARBA" id="ARBA00022679"/>
    </source>
</evidence>
<keyword evidence="2 4" id="KW-0808">Transferase</keyword>
<dbReference type="Proteomes" id="UP000058020">
    <property type="component" value="Chromosome"/>
</dbReference>
<dbReference type="EMBL" id="CP010552">
    <property type="protein sequence ID" value="ALE52368.1"/>
    <property type="molecule type" value="Genomic_DNA"/>
</dbReference>
<dbReference type="AlphaFoldDB" id="A0A0M4NW94"/>
<dbReference type="RefSeq" id="WP_053951311.1">
    <property type="nucleotide sequence ID" value="NZ_CP010552.1"/>
</dbReference>
<reference evidence="4 5" key="1">
    <citation type="journal article" date="2015" name="Genome Announc.">
        <title>Genome Sequence of 'Candidatus Thioglobus autotrophica' Strain EF1, a Chemoautotroph from the SUP05 Clade of Marine Gammaproteobacteria.</title>
        <authorList>
            <person name="Shah V."/>
            <person name="Morris R.M."/>
        </authorList>
    </citation>
    <scope>NUCLEOTIDE SEQUENCE [LARGE SCALE GENOMIC DNA]</scope>
    <source>
        <strain evidence="4 5">EF1</strain>
    </source>
</reference>
<organism evidence="4 5">
    <name type="scientific">Candidatus Thioglobus autotrophicus</name>
    <dbReference type="NCBI Taxonomy" id="1705394"/>
    <lineage>
        <taxon>Bacteria</taxon>
        <taxon>Pseudomonadati</taxon>
        <taxon>Pseudomonadota</taxon>
        <taxon>Gammaproteobacteria</taxon>
        <taxon>Candidatus Pseudothioglobaceae</taxon>
        <taxon>Candidatus Thioglobus</taxon>
    </lineage>
</organism>
<dbReference type="PANTHER" id="PTHR43363:SF1">
    <property type="entry name" value="HYPOXANTHINE-GUANINE PHOSPHORIBOSYLTRANSFERASE"/>
    <property type="match status" value="1"/>
</dbReference>
<evidence type="ECO:0000313" key="4">
    <source>
        <dbReference type="EMBL" id="ALE52368.1"/>
    </source>
</evidence>
<evidence type="ECO:0000313" key="5">
    <source>
        <dbReference type="Proteomes" id="UP000058020"/>
    </source>
</evidence>
<dbReference type="Pfam" id="PF00156">
    <property type="entry name" value="Pribosyltran"/>
    <property type="match status" value="1"/>
</dbReference>
<dbReference type="InterPro" id="IPR029057">
    <property type="entry name" value="PRTase-like"/>
</dbReference>
<dbReference type="OrthoDB" id="199120at2"/>
<dbReference type="PANTHER" id="PTHR43363">
    <property type="entry name" value="HYPOXANTHINE PHOSPHORIBOSYLTRANSFERASE"/>
    <property type="match status" value="1"/>
</dbReference>
<evidence type="ECO:0000259" key="3">
    <source>
        <dbReference type="Pfam" id="PF00156"/>
    </source>
</evidence>
<keyword evidence="1 4" id="KW-0328">Glycosyltransferase</keyword>
<gene>
    <name evidence="4" type="ORF">SP60_03495</name>
</gene>
<name>A0A0M4NW94_9GAMM</name>
<dbReference type="GO" id="GO:0016757">
    <property type="term" value="F:glycosyltransferase activity"/>
    <property type="evidence" value="ECO:0007669"/>
    <property type="project" value="UniProtKB-KW"/>
</dbReference>
<dbReference type="PATRIC" id="fig|1705394.5.peg.706"/>
<dbReference type="CDD" id="cd06223">
    <property type="entry name" value="PRTases_typeI"/>
    <property type="match status" value="1"/>
</dbReference>
<evidence type="ECO:0000256" key="1">
    <source>
        <dbReference type="ARBA" id="ARBA00022676"/>
    </source>
</evidence>
<dbReference type="KEGG" id="tho:SP60_03495"/>
<keyword evidence="5" id="KW-1185">Reference proteome</keyword>
<dbReference type="STRING" id="1705394.SP60_03495"/>
<accession>A0A0M4NW94</accession>
<protein>
    <submittedName>
        <fullName evidence="4">Hypoxanthine phosphoribosyltransferase</fullName>
    </submittedName>
</protein>
<feature type="domain" description="Phosphoribosyltransferase" evidence="3">
    <location>
        <begin position="24"/>
        <end position="160"/>
    </location>
</feature>
<sequence length="187" mass="21248">MSIEKTYISADELLLDSFRLGVAIHNSGFRPDFIVGVWRGGTPVGIAIQEILAYLGNDTDHIAIRTSSYEGINNQKDQVQVHGLDYLIRHINAEDKLLLVDDVFDSGRSIQAIIETLREKSRKNTPDDIRIAVPWYKPDNNKTEITPEYFMYQTNDWLIFPHEMDGLSKEEIFANKPGLKAILATLN</sequence>
<dbReference type="InterPro" id="IPR000836">
    <property type="entry name" value="PRTase_dom"/>
</dbReference>
<proteinExistence type="predicted"/>
<dbReference type="Gene3D" id="3.40.50.2020">
    <property type="match status" value="1"/>
</dbReference>
<dbReference type="SUPFAM" id="SSF53271">
    <property type="entry name" value="PRTase-like"/>
    <property type="match status" value="1"/>
</dbReference>